<evidence type="ECO:0000313" key="2">
    <source>
        <dbReference type="Proteomes" id="UP001156669"/>
    </source>
</evidence>
<proteinExistence type="predicted"/>
<sequence>MNSDCERLTMNDLTPFLTKLFEIIAIDIEHLNQYLKPHEKEYLNRNLVSMEALNDDLYSSELSDNLEVLVNFLVQHADDIGQLWQDNDKKELLVDLYISGTISGEYDCFHFDLSKFSHSYISSDQQLTLYRIGRVGETVSNVGNSWSYDATGLKAYAQFVSGLASRPVFSMQVHDSEVLCKGQSKESELILKKGFTADSIKLISTEERQEIGV</sequence>
<gene>
    <name evidence="1" type="ORF">GCM10007906_15380</name>
</gene>
<evidence type="ECO:0000313" key="1">
    <source>
        <dbReference type="EMBL" id="GLR03951.1"/>
    </source>
</evidence>
<keyword evidence="2" id="KW-1185">Reference proteome</keyword>
<protein>
    <submittedName>
        <fullName evidence="1">Uncharacterized protein</fullName>
    </submittedName>
</protein>
<dbReference type="Proteomes" id="UP001156669">
    <property type="component" value="Unassembled WGS sequence"/>
</dbReference>
<reference evidence="2" key="1">
    <citation type="journal article" date="2019" name="Int. J. Syst. Evol. Microbiol.">
        <title>The Global Catalogue of Microorganisms (GCM) 10K type strain sequencing project: providing services to taxonomists for standard genome sequencing and annotation.</title>
        <authorList>
            <consortium name="The Broad Institute Genomics Platform"/>
            <consortium name="The Broad Institute Genome Sequencing Center for Infectious Disease"/>
            <person name="Wu L."/>
            <person name="Ma J."/>
        </authorList>
    </citation>
    <scope>NUCLEOTIDE SEQUENCE [LARGE SCALE GENOMIC DNA]</scope>
    <source>
        <strain evidence="2">NBRC 110633</strain>
    </source>
</reference>
<name>A0ABQ5XZ57_9VIBR</name>
<accession>A0ABQ5XZ57</accession>
<comment type="caution">
    <text evidence="1">The sequence shown here is derived from an EMBL/GenBank/DDBJ whole genome shotgun (WGS) entry which is preliminary data.</text>
</comment>
<dbReference type="EMBL" id="BSOE01000020">
    <property type="protein sequence ID" value="GLR03951.1"/>
    <property type="molecule type" value="Genomic_DNA"/>
</dbReference>
<organism evidence="1 2">
    <name type="scientific">Vibrio hyugaensis</name>
    <dbReference type="NCBI Taxonomy" id="1534743"/>
    <lineage>
        <taxon>Bacteria</taxon>
        <taxon>Pseudomonadati</taxon>
        <taxon>Pseudomonadota</taxon>
        <taxon>Gammaproteobacteria</taxon>
        <taxon>Vibrionales</taxon>
        <taxon>Vibrionaceae</taxon>
        <taxon>Vibrio</taxon>
    </lineage>
</organism>